<protein>
    <submittedName>
        <fullName evidence="1">Uncharacterized protein</fullName>
    </submittedName>
</protein>
<name>A0ACC0UZA5_9HYPO</name>
<evidence type="ECO:0000313" key="2">
    <source>
        <dbReference type="Proteomes" id="UP001163324"/>
    </source>
</evidence>
<evidence type="ECO:0000313" key="1">
    <source>
        <dbReference type="EMBL" id="KAI9899474.1"/>
    </source>
</evidence>
<gene>
    <name evidence="1" type="ORF">N3K66_005935</name>
</gene>
<dbReference type="Proteomes" id="UP001163324">
    <property type="component" value="Chromosome 5"/>
</dbReference>
<reference evidence="1" key="1">
    <citation type="submission" date="2022-10" db="EMBL/GenBank/DDBJ databases">
        <title>Complete Genome of Trichothecium roseum strain YXFP-22015, a Plant Pathogen Isolated from Citrus.</title>
        <authorList>
            <person name="Wang Y."/>
            <person name="Zhu L."/>
        </authorList>
    </citation>
    <scope>NUCLEOTIDE SEQUENCE</scope>
    <source>
        <strain evidence="1">YXFP-22015</strain>
    </source>
</reference>
<comment type="caution">
    <text evidence="1">The sequence shown here is derived from an EMBL/GenBank/DDBJ whole genome shotgun (WGS) entry which is preliminary data.</text>
</comment>
<accession>A0ACC0UZA5</accession>
<sequence length="360" mass="39333">MSTSTRSEPIDPNLHDIVLVDQLPEPAWVEGIVVRPCGEVLAARCDSSQLYRIPSTNLTGCESGEETHNESSLLHDFSDVGDTINSFVPITGTGKEEYILVTARADWPNVKFFDTTLWRLTFDSPEEGSEPSITKHMEVPDAIFCFGSVAISDDILIIADTAKCCIWRVDITAKTSSILFSDDASLNPKTKMEIFGINRVRVEGGYIWYTNHSTGELWRCQVNDIDGGRDIEVVGVPQLVADGLEHVDGLNMIKGGSVAFTTSFIGGTLFRIDIDAETGKGEVTTLLSSLITPTCTQLVYKEGYEKPFLYFICCGEIPQATLQRNAAAFEAAAIDTNRIKIVVTVTTEITITYEPVGAAA</sequence>
<keyword evidence="2" id="KW-1185">Reference proteome</keyword>
<organism evidence="1 2">
    <name type="scientific">Trichothecium roseum</name>
    <dbReference type="NCBI Taxonomy" id="47278"/>
    <lineage>
        <taxon>Eukaryota</taxon>
        <taxon>Fungi</taxon>
        <taxon>Dikarya</taxon>
        <taxon>Ascomycota</taxon>
        <taxon>Pezizomycotina</taxon>
        <taxon>Sordariomycetes</taxon>
        <taxon>Hypocreomycetidae</taxon>
        <taxon>Hypocreales</taxon>
        <taxon>Hypocreales incertae sedis</taxon>
        <taxon>Trichothecium</taxon>
    </lineage>
</organism>
<dbReference type="EMBL" id="CM047944">
    <property type="protein sequence ID" value="KAI9899474.1"/>
    <property type="molecule type" value="Genomic_DNA"/>
</dbReference>
<proteinExistence type="predicted"/>